<evidence type="ECO:0000313" key="2">
    <source>
        <dbReference type="EMBL" id="MDI3235157.1"/>
    </source>
</evidence>
<sequence>MGMIFSSFVVCCLSYGIVGRLMYVIHQLNRQIDFFICWYETMIRQLVRGRIVFKQKGRSNYLLLTGYLLLIFCATALFLGNLHRGDTVSLKGIALIVLALIFLLTISPLIVEDESSNEKNQVDPNRDKKTFWTFLKNRFCFFIDQILFFVLMPFIFSTGVLTILMPFLQWNELWLTGSFVGWVFFLSLSSHTTLFERCYYRTDFKYQFSSETRNRQLAQKKACFHIILLVGSVLNFSLAIEGLADISKWIGGLISFYYMPGWFFEFVETSYMQYKNNSTSP</sequence>
<feature type="transmembrane region" description="Helical" evidence="1">
    <location>
        <begin position="174"/>
        <end position="195"/>
    </location>
</feature>
<reference evidence="2 3" key="1">
    <citation type="submission" date="2023-04" db="EMBL/GenBank/DDBJ databases">
        <title>Antarctic isolates genomes.</title>
        <authorList>
            <person name="Dimov S.G."/>
        </authorList>
    </citation>
    <scope>NUCLEOTIDE SEQUENCE [LARGE SCALE GENOMIC DNA]</scope>
    <source>
        <strain evidence="2 3">AL19</strain>
    </source>
</reference>
<comment type="caution">
    <text evidence="2">The sequence shown here is derived from an EMBL/GenBank/DDBJ whole genome shotgun (WGS) entry which is preliminary data.</text>
</comment>
<feature type="transmembrane region" description="Helical" evidence="1">
    <location>
        <begin position="222"/>
        <end position="240"/>
    </location>
</feature>
<organism evidence="2 3">
    <name type="scientific">Exiguobacterium antarcticum</name>
    <dbReference type="NCBI Taxonomy" id="132920"/>
    <lineage>
        <taxon>Bacteria</taxon>
        <taxon>Bacillati</taxon>
        <taxon>Bacillota</taxon>
        <taxon>Bacilli</taxon>
        <taxon>Bacillales</taxon>
        <taxon>Bacillales Family XII. Incertae Sedis</taxon>
        <taxon>Exiguobacterium</taxon>
    </lineage>
</organism>
<keyword evidence="1" id="KW-1133">Transmembrane helix</keyword>
<feature type="transmembrane region" description="Helical" evidence="1">
    <location>
        <begin position="60"/>
        <end position="80"/>
    </location>
</feature>
<dbReference type="Proteomes" id="UP001243286">
    <property type="component" value="Unassembled WGS sequence"/>
</dbReference>
<protein>
    <submittedName>
        <fullName evidence="2">Uncharacterized protein</fullName>
    </submittedName>
</protein>
<feature type="transmembrane region" description="Helical" evidence="1">
    <location>
        <begin position="246"/>
        <end position="267"/>
    </location>
</feature>
<feature type="transmembrane region" description="Helical" evidence="1">
    <location>
        <begin position="6"/>
        <end position="25"/>
    </location>
</feature>
<feature type="transmembrane region" description="Helical" evidence="1">
    <location>
        <begin position="92"/>
        <end position="111"/>
    </location>
</feature>
<name>A0ABT6R2I8_9BACL</name>
<feature type="transmembrane region" description="Helical" evidence="1">
    <location>
        <begin position="146"/>
        <end position="168"/>
    </location>
</feature>
<evidence type="ECO:0000313" key="3">
    <source>
        <dbReference type="Proteomes" id="UP001243286"/>
    </source>
</evidence>
<keyword evidence="1" id="KW-0812">Transmembrane</keyword>
<gene>
    <name evidence="2" type="ORF">QK289_09080</name>
</gene>
<evidence type="ECO:0000256" key="1">
    <source>
        <dbReference type="SAM" id="Phobius"/>
    </source>
</evidence>
<keyword evidence="1" id="KW-0472">Membrane</keyword>
<dbReference type="EMBL" id="JASBQV010000012">
    <property type="protein sequence ID" value="MDI3235157.1"/>
    <property type="molecule type" value="Genomic_DNA"/>
</dbReference>
<keyword evidence="3" id="KW-1185">Reference proteome</keyword>
<proteinExistence type="predicted"/>
<accession>A0ABT6R2I8</accession>